<dbReference type="GO" id="GO:0003677">
    <property type="term" value="F:DNA binding"/>
    <property type="evidence" value="ECO:0007669"/>
    <property type="project" value="InterPro"/>
</dbReference>
<dbReference type="CDD" id="cd00093">
    <property type="entry name" value="HTH_XRE"/>
    <property type="match status" value="1"/>
</dbReference>
<evidence type="ECO:0000313" key="3">
    <source>
        <dbReference type="Proteomes" id="UP000198420"/>
    </source>
</evidence>
<dbReference type="Pfam" id="PF19054">
    <property type="entry name" value="DUF5753"/>
    <property type="match status" value="1"/>
</dbReference>
<protein>
    <submittedName>
        <fullName evidence="2">Helix-turn-helix domain-containing protein</fullName>
    </submittedName>
</protein>
<dbReference type="AlphaFoldDB" id="A0A239D100"/>
<dbReference type="Proteomes" id="UP000198420">
    <property type="component" value="Unassembled WGS sequence"/>
</dbReference>
<dbReference type="PROSITE" id="PS50943">
    <property type="entry name" value="HTH_CROC1"/>
    <property type="match status" value="1"/>
</dbReference>
<gene>
    <name evidence="2" type="ORF">SAMN06265355_113233</name>
</gene>
<sequence>MHARDSLDPSRSMWHFIAVHLRRYREANGMSGQALGDVLDCDRSTVSRYESATLRLRPSHAETVDRLWSTGGMFTNLVGFAGTADEGDWLSSLAEFERRASRIRMWEPTMIPGLLQTPDYARAALTAGPGNDLDADLERRMARRSAVFDKEKPPRMTAFVSWAALAQLIGSREVMRDQLAHLLALGELPQVSIRVVENQAGAHPGLDGPITVLTVDDRDLAYDEATTRGRFLMDPLAVQEVVVKYDSISDIATPVGPSRLLLEAQLERWT</sequence>
<evidence type="ECO:0000313" key="2">
    <source>
        <dbReference type="EMBL" id="SNS26186.1"/>
    </source>
</evidence>
<feature type="domain" description="HTH cro/C1-type" evidence="1">
    <location>
        <begin position="21"/>
        <end position="51"/>
    </location>
</feature>
<dbReference type="RefSeq" id="WP_089315199.1">
    <property type="nucleotide sequence ID" value="NZ_FZNP01000013.1"/>
</dbReference>
<dbReference type="InterPro" id="IPR001387">
    <property type="entry name" value="Cro/C1-type_HTH"/>
</dbReference>
<dbReference type="SUPFAM" id="SSF47413">
    <property type="entry name" value="lambda repressor-like DNA-binding domains"/>
    <property type="match status" value="1"/>
</dbReference>
<dbReference type="InterPro" id="IPR010982">
    <property type="entry name" value="Lambda_DNA-bd_dom_sf"/>
</dbReference>
<evidence type="ECO:0000259" key="1">
    <source>
        <dbReference type="PROSITE" id="PS50943"/>
    </source>
</evidence>
<dbReference type="InterPro" id="IPR043917">
    <property type="entry name" value="DUF5753"/>
</dbReference>
<reference evidence="3" key="1">
    <citation type="submission" date="2017-06" db="EMBL/GenBank/DDBJ databases">
        <authorList>
            <person name="Varghese N."/>
            <person name="Submissions S."/>
        </authorList>
    </citation>
    <scope>NUCLEOTIDE SEQUENCE [LARGE SCALE GENOMIC DNA]</scope>
    <source>
        <strain evidence="3">DSM 44485</strain>
    </source>
</reference>
<dbReference type="Gene3D" id="1.10.260.40">
    <property type="entry name" value="lambda repressor-like DNA-binding domains"/>
    <property type="match status" value="1"/>
</dbReference>
<keyword evidence="3" id="KW-1185">Reference proteome</keyword>
<dbReference type="Pfam" id="PF13560">
    <property type="entry name" value="HTH_31"/>
    <property type="match status" value="1"/>
</dbReference>
<accession>A0A239D100</accession>
<organism evidence="2 3">
    <name type="scientific">Actinomadura mexicana</name>
    <dbReference type="NCBI Taxonomy" id="134959"/>
    <lineage>
        <taxon>Bacteria</taxon>
        <taxon>Bacillati</taxon>
        <taxon>Actinomycetota</taxon>
        <taxon>Actinomycetes</taxon>
        <taxon>Streptosporangiales</taxon>
        <taxon>Thermomonosporaceae</taxon>
        <taxon>Actinomadura</taxon>
    </lineage>
</organism>
<proteinExistence type="predicted"/>
<dbReference type="EMBL" id="FZNP01000013">
    <property type="protein sequence ID" value="SNS26186.1"/>
    <property type="molecule type" value="Genomic_DNA"/>
</dbReference>
<name>A0A239D100_9ACTN</name>